<dbReference type="RefSeq" id="WP_319981643.1">
    <property type="nucleotide sequence ID" value="NZ_JAXAVU010000018.1"/>
</dbReference>
<keyword evidence="2" id="KW-1185">Reference proteome</keyword>
<name>A0ABU4VCI3_9PSEU</name>
<evidence type="ECO:0000313" key="2">
    <source>
        <dbReference type="Proteomes" id="UP001285352"/>
    </source>
</evidence>
<organism evidence="1 2">
    <name type="scientific">Lentzea sokolovensis</name>
    <dbReference type="NCBI Taxonomy" id="3095429"/>
    <lineage>
        <taxon>Bacteria</taxon>
        <taxon>Bacillati</taxon>
        <taxon>Actinomycetota</taxon>
        <taxon>Actinomycetes</taxon>
        <taxon>Pseudonocardiales</taxon>
        <taxon>Pseudonocardiaceae</taxon>
        <taxon>Lentzea</taxon>
    </lineage>
</organism>
<proteinExistence type="predicted"/>
<protein>
    <submittedName>
        <fullName evidence="1">Uncharacterized protein</fullName>
    </submittedName>
</protein>
<sequence>MNNTPSTPAARVFSRSNVSTLIFGFDFAAPSAAATDTEVSATRADLFAANAPRSISATEAFGHIGATPAKFLPVRASSDWRAPAFSPATTGSFAGTGGL</sequence>
<dbReference type="EMBL" id="JAXAVU010000018">
    <property type="protein sequence ID" value="MDX8149511.1"/>
    <property type="molecule type" value="Genomic_DNA"/>
</dbReference>
<reference evidence="1 2" key="1">
    <citation type="submission" date="2023-11" db="EMBL/GenBank/DDBJ databases">
        <title>Lentzea sokolovensis, sp. nov., Lentzea kristufkii, sp. nov., and Lentzea miocenensis, sp. nov., rare actinobacteria from Sokolov Coal Basin, Miocene lacustrine sediment, Czech Republic.</title>
        <authorList>
            <person name="Lara A."/>
            <person name="Kotroba L."/>
            <person name="Nouioui I."/>
            <person name="Neumann-Schaal M."/>
            <person name="Mast Y."/>
            <person name="Chronakova A."/>
        </authorList>
    </citation>
    <scope>NUCLEOTIDE SEQUENCE [LARGE SCALE GENOMIC DNA]</scope>
    <source>
        <strain evidence="1 2">BCCO 10_0061</strain>
    </source>
</reference>
<gene>
    <name evidence="1" type="ORF">SK854_45830</name>
</gene>
<accession>A0ABU4VCI3</accession>
<comment type="caution">
    <text evidence="1">The sequence shown here is derived from an EMBL/GenBank/DDBJ whole genome shotgun (WGS) entry which is preliminary data.</text>
</comment>
<evidence type="ECO:0000313" key="1">
    <source>
        <dbReference type="EMBL" id="MDX8149511.1"/>
    </source>
</evidence>
<dbReference type="Proteomes" id="UP001285352">
    <property type="component" value="Unassembled WGS sequence"/>
</dbReference>